<dbReference type="OMA" id="RNWLWAA"/>
<name>A0A8D2J5S8_VARKO</name>
<sequence>MTKISWIRKNWLLVAGLSFVGFHVGTYLIQRAAKSSAKSGLEIPSKHLDE</sequence>
<evidence type="ECO:0000313" key="3">
    <source>
        <dbReference type="Proteomes" id="UP000694545"/>
    </source>
</evidence>
<keyword evidence="3" id="KW-1185">Reference proteome</keyword>
<dbReference type="AlphaFoldDB" id="A0A8D2J5S8"/>
<proteinExistence type="predicted"/>
<protein>
    <submittedName>
        <fullName evidence="2">Uncharacterized protein</fullName>
    </submittedName>
</protein>
<dbReference type="Proteomes" id="UP000694545">
    <property type="component" value="Unplaced"/>
</dbReference>
<reference evidence="2" key="1">
    <citation type="submission" date="2025-08" db="UniProtKB">
        <authorList>
            <consortium name="Ensembl"/>
        </authorList>
    </citation>
    <scope>IDENTIFICATION</scope>
</reference>
<accession>A0A8D2J5S8</accession>
<organism evidence="2 3">
    <name type="scientific">Varanus komodoensis</name>
    <name type="common">Komodo dragon</name>
    <dbReference type="NCBI Taxonomy" id="61221"/>
    <lineage>
        <taxon>Eukaryota</taxon>
        <taxon>Metazoa</taxon>
        <taxon>Chordata</taxon>
        <taxon>Craniata</taxon>
        <taxon>Vertebrata</taxon>
        <taxon>Euteleostomi</taxon>
        <taxon>Lepidosauria</taxon>
        <taxon>Squamata</taxon>
        <taxon>Bifurcata</taxon>
        <taxon>Unidentata</taxon>
        <taxon>Episquamata</taxon>
        <taxon>Toxicofera</taxon>
        <taxon>Anguimorpha</taxon>
        <taxon>Paleoanguimorpha</taxon>
        <taxon>Varanoidea</taxon>
        <taxon>Varanidae</taxon>
        <taxon>Varanus</taxon>
    </lineage>
</organism>
<evidence type="ECO:0000256" key="1">
    <source>
        <dbReference type="SAM" id="Phobius"/>
    </source>
</evidence>
<keyword evidence="1" id="KW-0812">Transmembrane</keyword>
<evidence type="ECO:0000313" key="2">
    <source>
        <dbReference type="Ensembl" id="ENSVKKP00000008925.1"/>
    </source>
</evidence>
<keyword evidence="1" id="KW-0472">Membrane</keyword>
<feature type="transmembrane region" description="Helical" evidence="1">
    <location>
        <begin position="12"/>
        <end position="29"/>
    </location>
</feature>
<reference evidence="2" key="2">
    <citation type="submission" date="2025-09" db="UniProtKB">
        <authorList>
            <consortium name="Ensembl"/>
        </authorList>
    </citation>
    <scope>IDENTIFICATION</scope>
</reference>
<keyword evidence="1" id="KW-1133">Transmembrane helix</keyword>
<dbReference type="Ensembl" id="ENSVKKT00000009153.1">
    <property type="protein sequence ID" value="ENSVKKP00000008925.1"/>
    <property type="gene ID" value="ENSVKKG00000006340.1"/>
</dbReference>